<feature type="active site" description="Nucleophile; for GATase activity" evidence="8">
    <location>
        <position position="2"/>
    </location>
</feature>
<accession>A0ABT8X9F8</accession>
<dbReference type="InterPro" id="IPR047084">
    <property type="entry name" value="GFAT_N"/>
</dbReference>
<dbReference type="Proteomes" id="UP001177080">
    <property type="component" value="Unassembled WGS sequence"/>
</dbReference>
<dbReference type="GO" id="GO:0004360">
    <property type="term" value="F:glutamine-fructose-6-phosphate transaminase (isomerizing) activity"/>
    <property type="evidence" value="ECO:0007669"/>
    <property type="project" value="UniProtKB-EC"/>
</dbReference>
<comment type="catalytic activity">
    <reaction evidence="1 8">
        <text>D-fructose 6-phosphate + L-glutamine = D-glucosamine 6-phosphate + L-glutamate</text>
        <dbReference type="Rhea" id="RHEA:13237"/>
        <dbReference type="ChEBI" id="CHEBI:29985"/>
        <dbReference type="ChEBI" id="CHEBI:58359"/>
        <dbReference type="ChEBI" id="CHEBI:58725"/>
        <dbReference type="ChEBI" id="CHEBI:61527"/>
        <dbReference type="EC" id="2.6.1.16"/>
    </reaction>
</comment>
<dbReference type="InterPro" id="IPR001347">
    <property type="entry name" value="SIS_dom"/>
</dbReference>
<dbReference type="Pfam" id="PF13522">
    <property type="entry name" value="GATase_6"/>
    <property type="match status" value="1"/>
</dbReference>
<dbReference type="PANTHER" id="PTHR10937:SF0">
    <property type="entry name" value="GLUTAMINE--FRUCTOSE-6-PHOSPHATE TRANSAMINASE (ISOMERIZING)"/>
    <property type="match status" value="1"/>
</dbReference>
<dbReference type="InterPro" id="IPR035466">
    <property type="entry name" value="GlmS/AgaS_SIS"/>
</dbReference>
<evidence type="ECO:0000256" key="6">
    <source>
        <dbReference type="ARBA" id="ARBA00022737"/>
    </source>
</evidence>
<gene>
    <name evidence="8 11" type="primary">glmS</name>
    <name evidence="11" type="ORF">GB928_003540</name>
</gene>
<comment type="caution">
    <text evidence="11">The sequence shown here is derived from an EMBL/GenBank/DDBJ whole genome shotgun (WGS) entry which is preliminary data.</text>
</comment>
<reference evidence="11" key="1">
    <citation type="submission" date="2022-04" db="EMBL/GenBank/DDBJ databases">
        <title>Shinella lacus sp. nov., a novel member of the genus Shinella from water.</title>
        <authorList>
            <person name="Deng Y."/>
        </authorList>
    </citation>
    <scope>NUCLEOTIDE SEQUENCE</scope>
    <source>
        <strain evidence="11">JCM 31239</strain>
    </source>
</reference>
<evidence type="ECO:0000259" key="10">
    <source>
        <dbReference type="PROSITE" id="PS51464"/>
    </source>
</evidence>
<keyword evidence="5 8" id="KW-0808">Transferase</keyword>
<name>A0ABT8X9F8_9HYPH</name>
<keyword evidence="8" id="KW-0963">Cytoplasm</keyword>
<evidence type="ECO:0000256" key="1">
    <source>
        <dbReference type="ARBA" id="ARBA00001031"/>
    </source>
</evidence>
<dbReference type="InterPro" id="IPR005855">
    <property type="entry name" value="GFAT"/>
</dbReference>
<keyword evidence="7" id="KW-0315">Glutamine amidotransferase</keyword>
<keyword evidence="4 8" id="KW-0032">Aminotransferase</keyword>
<comment type="function">
    <text evidence="8">Catalyzes the first step in hexosamine metabolism, converting fructose-6P into glucosamine-6P using glutamine as a nitrogen source.</text>
</comment>
<organism evidence="11 12">
    <name type="scientific">Shinella curvata</name>
    <dbReference type="NCBI Taxonomy" id="1817964"/>
    <lineage>
        <taxon>Bacteria</taxon>
        <taxon>Pseudomonadati</taxon>
        <taxon>Pseudomonadota</taxon>
        <taxon>Alphaproteobacteria</taxon>
        <taxon>Hyphomicrobiales</taxon>
        <taxon>Rhizobiaceae</taxon>
        <taxon>Shinella</taxon>
    </lineage>
</organism>
<evidence type="ECO:0000256" key="2">
    <source>
        <dbReference type="ARBA" id="ARBA00012916"/>
    </source>
</evidence>
<evidence type="ECO:0000256" key="7">
    <source>
        <dbReference type="ARBA" id="ARBA00022962"/>
    </source>
</evidence>
<feature type="domain" description="Glutamine amidotransferase type-2" evidence="9">
    <location>
        <begin position="2"/>
        <end position="217"/>
    </location>
</feature>
<dbReference type="SUPFAM" id="SSF53697">
    <property type="entry name" value="SIS domain"/>
    <property type="match status" value="1"/>
</dbReference>
<dbReference type="CDD" id="cd00714">
    <property type="entry name" value="GFAT"/>
    <property type="match status" value="1"/>
</dbReference>
<dbReference type="InterPro" id="IPR035490">
    <property type="entry name" value="GlmS/FrlB_SIS"/>
</dbReference>
<evidence type="ECO:0000256" key="4">
    <source>
        <dbReference type="ARBA" id="ARBA00022576"/>
    </source>
</evidence>
<evidence type="ECO:0000313" key="11">
    <source>
        <dbReference type="EMBL" id="MDO6120248.1"/>
    </source>
</evidence>
<dbReference type="PROSITE" id="PS51464">
    <property type="entry name" value="SIS"/>
    <property type="match status" value="2"/>
</dbReference>
<comment type="subunit">
    <text evidence="8">Homodimer.</text>
</comment>
<keyword evidence="6" id="KW-0677">Repeat</keyword>
<keyword evidence="12" id="KW-1185">Reference proteome</keyword>
<dbReference type="CDD" id="cd05008">
    <property type="entry name" value="SIS_GlmS_GlmD_1"/>
    <property type="match status" value="1"/>
</dbReference>
<proteinExistence type="inferred from homology"/>
<dbReference type="NCBIfam" id="NF001484">
    <property type="entry name" value="PRK00331.1"/>
    <property type="match status" value="1"/>
</dbReference>
<dbReference type="EC" id="2.6.1.16" evidence="2 8"/>
<dbReference type="Gene3D" id="3.40.50.10490">
    <property type="entry name" value="Glucose-6-phosphate isomerase like protein, domain 1"/>
    <property type="match status" value="2"/>
</dbReference>
<feature type="initiator methionine" description="Removed" evidence="8">
    <location>
        <position position="1"/>
    </location>
</feature>
<dbReference type="HAMAP" id="MF_00164">
    <property type="entry name" value="GlmS"/>
    <property type="match status" value="1"/>
</dbReference>
<evidence type="ECO:0000256" key="5">
    <source>
        <dbReference type="ARBA" id="ARBA00022679"/>
    </source>
</evidence>
<dbReference type="InterPro" id="IPR029055">
    <property type="entry name" value="Ntn_hydrolases_N"/>
</dbReference>
<evidence type="ECO:0000259" key="9">
    <source>
        <dbReference type="PROSITE" id="PS51278"/>
    </source>
</evidence>
<dbReference type="PROSITE" id="PS51278">
    <property type="entry name" value="GATASE_TYPE_2"/>
    <property type="match status" value="1"/>
</dbReference>
<dbReference type="EMBL" id="WHSC02000001">
    <property type="protein sequence ID" value="MDO6120248.1"/>
    <property type="molecule type" value="Genomic_DNA"/>
</dbReference>
<protein>
    <recommendedName>
        <fullName evidence="3 8">Glutamine--fructose-6-phosphate aminotransferase [isomerizing]</fullName>
        <ecNumber evidence="2 8">2.6.1.16</ecNumber>
    </recommendedName>
    <alternativeName>
        <fullName evidence="8">D-fructose-6-phosphate amidotransferase</fullName>
    </alternativeName>
    <alternativeName>
        <fullName evidence="8">GFAT</fullName>
    </alternativeName>
    <alternativeName>
        <fullName evidence="8">Glucosamine-6-phosphate synthase</fullName>
    </alternativeName>
    <alternativeName>
        <fullName evidence="8">Hexosephosphate aminotransferase</fullName>
    </alternativeName>
    <alternativeName>
        <fullName evidence="8">L-glutamine--D-fructose-6-phosphate amidotransferase</fullName>
    </alternativeName>
</protein>
<dbReference type="RefSeq" id="WP_244758867.1">
    <property type="nucleotide sequence ID" value="NZ_JALJCJ010000001.1"/>
</dbReference>
<sequence length="608" mass="65512">MCGIVGIVGNQPVAARLVDALKRLEYRGYDSAGVATIVEGKLARRRAEGKLVNLEKRLAEEPLAGTTGIAHTRWATHGAPTEGNAHPHFVDGVAVVHNGIIENFSELKDELAAGGATFSTQTDTEVVAQLVAKLRREGLGRREAMHAMLRRVTGAYALAVIFEDDPSTIMAARSGPPLAIGHGKGEMFLGSDAIALAPFTNEITYLVDGDWAILGRDGAHVFDLDGARVERPKQISSAAAYLVDKGNHRHFMEKEIHEQPEAISHALGHYVDFLSHTVRPTAVDIDFSKVPSLAISACGTAYLAGLVGKYWFERYARLPVEIDVASEFRYREIPLNPASAALFISQSGETADTLASLRYCKEHGLKIGAVVNTKESTIARESDAVFPILAGPEIGVASTKAFTCQLTVLAALAIGAGRARGTISEADEKELVRHLAEMPRVMAGVLNTIQPSIEQLARDLSKCKDVLYLGRGTSYPLAMEGALKLKEISYIHAEGYAAGELKHGPIALIDENMPVIVIAPHDRFFEKTVSNMQEVAARGGRIIFITDAKGAAASKLETMATIILPNVDEIIAPMIYSLPIQLLAYHTAVFMGTDVDQPRNLAKSVTVE</sequence>
<dbReference type="SUPFAM" id="SSF56235">
    <property type="entry name" value="N-terminal nucleophile aminohydrolases (Ntn hydrolases)"/>
    <property type="match status" value="1"/>
</dbReference>
<evidence type="ECO:0000313" key="12">
    <source>
        <dbReference type="Proteomes" id="UP001177080"/>
    </source>
</evidence>
<dbReference type="Pfam" id="PF01380">
    <property type="entry name" value="SIS"/>
    <property type="match status" value="2"/>
</dbReference>
<feature type="domain" description="SIS" evidence="10">
    <location>
        <begin position="456"/>
        <end position="598"/>
    </location>
</feature>
<evidence type="ECO:0000256" key="3">
    <source>
        <dbReference type="ARBA" id="ARBA00016090"/>
    </source>
</evidence>
<dbReference type="NCBIfam" id="TIGR01135">
    <property type="entry name" value="glmS"/>
    <property type="match status" value="1"/>
</dbReference>
<dbReference type="CDD" id="cd05009">
    <property type="entry name" value="SIS_GlmS_GlmD_2"/>
    <property type="match status" value="1"/>
</dbReference>
<comment type="subcellular location">
    <subcellularLocation>
        <location evidence="8">Cytoplasm</location>
    </subcellularLocation>
</comment>
<dbReference type="InterPro" id="IPR017932">
    <property type="entry name" value="GATase_2_dom"/>
</dbReference>
<feature type="domain" description="SIS" evidence="10">
    <location>
        <begin position="283"/>
        <end position="422"/>
    </location>
</feature>
<dbReference type="Gene3D" id="3.60.20.10">
    <property type="entry name" value="Glutamine Phosphoribosylpyrophosphate, subunit 1, domain 1"/>
    <property type="match status" value="1"/>
</dbReference>
<dbReference type="PANTHER" id="PTHR10937">
    <property type="entry name" value="GLUCOSAMINE--FRUCTOSE-6-PHOSPHATE AMINOTRANSFERASE, ISOMERIZING"/>
    <property type="match status" value="1"/>
</dbReference>
<dbReference type="InterPro" id="IPR046348">
    <property type="entry name" value="SIS_dom_sf"/>
</dbReference>
<feature type="active site" description="For Fru-6P isomerization activity" evidence="8">
    <location>
        <position position="603"/>
    </location>
</feature>
<evidence type="ECO:0000256" key="8">
    <source>
        <dbReference type="HAMAP-Rule" id="MF_00164"/>
    </source>
</evidence>